<feature type="region of interest" description="Disordered" evidence="1">
    <location>
        <begin position="1"/>
        <end position="26"/>
    </location>
</feature>
<organism evidence="2 4">
    <name type="scientific">Pelobates cultripes</name>
    <name type="common">Western spadefoot toad</name>
    <dbReference type="NCBI Taxonomy" id="61616"/>
    <lineage>
        <taxon>Eukaryota</taxon>
        <taxon>Metazoa</taxon>
        <taxon>Chordata</taxon>
        <taxon>Craniata</taxon>
        <taxon>Vertebrata</taxon>
        <taxon>Euteleostomi</taxon>
        <taxon>Amphibia</taxon>
        <taxon>Batrachia</taxon>
        <taxon>Anura</taxon>
        <taxon>Pelobatoidea</taxon>
        <taxon>Pelobatidae</taxon>
        <taxon>Pelobates</taxon>
    </lineage>
</organism>
<sequence>MDGFLSAPSNTGSGSPKMVPDSTASPAGLEYSTLEWIGEDLRHMAASMATKVDHQTLTSTIQDAVRAKMSGLRNEVVTHEGHIVALERSTEFQATKVILFDLAVAQQGVVLFGSEGYLN</sequence>
<reference evidence="2" key="1">
    <citation type="submission" date="2022-03" db="EMBL/GenBank/DDBJ databases">
        <authorList>
            <person name="Alioto T."/>
            <person name="Alioto T."/>
            <person name="Gomez Garrido J."/>
        </authorList>
    </citation>
    <scope>NUCLEOTIDE SEQUENCE</scope>
</reference>
<dbReference type="EMBL" id="OW240914">
    <property type="protein sequence ID" value="CAH2272566.1"/>
    <property type="molecule type" value="Genomic_DNA"/>
</dbReference>
<proteinExistence type="predicted"/>
<dbReference type="EMBL" id="OW240914">
    <property type="protein sequence ID" value="CAH2272565.1"/>
    <property type="molecule type" value="Genomic_DNA"/>
</dbReference>
<accession>A0AAD1VV10</accession>
<evidence type="ECO:0000256" key="1">
    <source>
        <dbReference type="SAM" id="MobiDB-lite"/>
    </source>
</evidence>
<dbReference type="Proteomes" id="UP001295444">
    <property type="component" value="Chromosome 03"/>
</dbReference>
<evidence type="ECO:0000313" key="3">
    <source>
        <dbReference type="EMBL" id="CAH2272566.1"/>
    </source>
</evidence>
<evidence type="ECO:0000313" key="2">
    <source>
        <dbReference type="EMBL" id="CAH2272565.1"/>
    </source>
</evidence>
<protein>
    <submittedName>
        <fullName evidence="2">Uncharacterized protein</fullName>
    </submittedName>
</protein>
<dbReference type="AlphaFoldDB" id="A0AAD1VV10"/>
<keyword evidence="4" id="KW-1185">Reference proteome</keyword>
<evidence type="ECO:0000313" key="4">
    <source>
        <dbReference type="Proteomes" id="UP001295444"/>
    </source>
</evidence>
<gene>
    <name evidence="3" type="ORF">PECUL_23A030952</name>
    <name evidence="2" type="ORF">PECUL_23A036509</name>
</gene>
<name>A0AAD1VV10_PELCU</name>